<feature type="repeat" description="WD" evidence="8">
    <location>
        <begin position="208"/>
        <end position="228"/>
    </location>
</feature>
<comment type="similarity">
    <text evidence="5">Belongs to the DPH7 family.</text>
</comment>
<proteinExistence type="inferred from homology"/>
<evidence type="ECO:0000256" key="1">
    <source>
        <dbReference type="ARBA" id="ARBA00005156"/>
    </source>
</evidence>
<evidence type="ECO:0000256" key="7">
    <source>
        <dbReference type="ARBA" id="ARBA00047551"/>
    </source>
</evidence>
<evidence type="ECO:0000256" key="8">
    <source>
        <dbReference type="PROSITE-ProRule" id="PRU00221"/>
    </source>
</evidence>
<protein>
    <recommendedName>
        <fullName evidence="6">methylated diphthine methylhydrolase</fullName>
        <ecNumber evidence="6">3.1.1.97</ecNumber>
    </recommendedName>
</protein>
<dbReference type="GO" id="GO:0061685">
    <property type="term" value="F:diphthine methylesterase activity"/>
    <property type="evidence" value="ECO:0007669"/>
    <property type="project" value="UniProtKB-EC"/>
</dbReference>
<keyword evidence="2 8" id="KW-0853">WD repeat</keyword>
<keyword evidence="3" id="KW-0677">Repeat</keyword>
<dbReference type="InterPro" id="IPR036322">
    <property type="entry name" value="WD40_repeat_dom_sf"/>
</dbReference>
<accession>E4XAM8</accession>
<dbReference type="SMART" id="SM00320">
    <property type="entry name" value="WD40"/>
    <property type="match status" value="4"/>
</dbReference>
<dbReference type="SUPFAM" id="SSF50978">
    <property type="entry name" value="WD40 repeat-like"/>
    <property type="match status" value="1"/>
</dbReference>
<keyword evidence="10" id="KW-1185">Reference proteome</keyword>
<dbReference type="PANTHER" id="PTHR46042:SF1">
    <property type="entry name" value="DIPHTHINE METHYLTRANSFERASE"/>
    <property type="match status" value="1"/>
</dbReference>
<evidence type="ECO:0000256" key="6">
    <source>
        <dbReference type="ARBA" id="ARBA00039131"/>
    </source>
</evidence>
<comment type="catalytic activity">
    <reaction evidence="7">
        <text>diphthine methyl ester-[translation elongation factor 2] + H2O = diphthine-[translation elongation factor 2] + methanol + H(+)</text>
        <dbReference type="Rhea" id="RHEA:42656"/>
        <dbReference type="Rhea" id="RHEA-COMP:10172"/>
        <dbReference type="Rhea" id="RHEA-COMP:10173"/>
        <dbReference type="ChEBI" id="CHEBI:15377"/>
        <dbReference type="ChEBI" id="CHEBI:15378"/>
        <dbReference type="ChEBI" id="CHEBI:17790"/>
        <dbReference type="ChEBI" id="CHEBI:79005"/>
        <dbReference type="ChEBI" id="CHEBI:82696"/>
        <dbReference type="EC" id="3.1.1.97"/>
    </reaction>
</comment>
<dbReference type="EC" id="3.1.1.97" evidence="6"/>
<dbReference type="FunCoup" id="E4XAM8">
    <property type="interactions" value="363"/>
</dbReference>
<dbReference type="GO" id="GO:0005737">
    <property type="term" value="C:cytoplasm"/>
    <property type="evidence" value="ECO:0007669"/>
    <property type="project" value="TreeGrafter"/>
</dbReference>
<evidence type="ECO:0000256" key="3">
    <source>
        <dbReference type="ARBA" id="ARBA00022737"/>
    </source>
</evidence>
<evidence type="ECO:0000313" key="10">
    <source>
        <dbReference type="Proteomes" id="UP000001307"/>
    </source>
</evidence>
<dbReference type="InParanoid" id="E4XAM8"/>
<dbReference type="AlphaFoldDB" id="E4XAM8"/>
<dbReference type="PROSITE" id="PS50082">
    <property type="entry name" value="WD_REPEATS_2"/>
    <property type="match status" value="1"/>
</dbReference>
<name>E4XAM8_OIKDI</name>
<dbReference type="EMBL" id="FN653032">
    <property type="protein sequence ID" value="CBY08699.1"/>
    <property type="molecule type" value="Genomic_DNA"/>
</dbReference>
<dbReference type="Proteomes" id="UP000001307">
    <property type="component" value="Unassembled WGS sequence"/>
</dbReference>
<dbReference type="Pfam" id="PF00400">
    <property type="entry name" value="WD40"/>
    <property type="match status" value="2"/>
</dbReference>
<evidence type="ECO:0000256" key="5">
    <source>
        <dbReference type="ARBA" id="ARBA00038092"/>
    </source>
</evidence>
<dbReference type="InterPro" id="IPR015943">
    <property type="entry name" value="WD40/YVTN_repeat-like_dom_sf"/>
</dbReference>
<evidence type="ECO:0000256" key="2">
    <source>
        <dbReference type="ARBA" id="ARBA00022574"/>
    </source>
</evidence>
<dbReference type="InterPro" id="IPR052415">
    <property type="entry name" value="Diphthine_MTase"/>
</dbReference>
<reference evidence="9" key="1">
    <citation type="journal article" date="2010" name="Science">
        <title>Plasticity of animal genome architecture unmasked by rapid evolution of a pelagic tunicate.</title>
        <authorList>
            <person name="Denoeud F."/>
            <person name="Henriet S."/>
            <person name="Mungpakdee S."/>
            <person name="Aury J.M."/>
            <person name="Da Silva C."/>
            <person name="Brinkmann H."/>
            <person name="Mikhaleva J."/>
            <person name="Olsen L.C."/>
            <person name="Jubin C."/>
            <person name="Canestro C."/>
            <person name="Bouquet J.M."/>
            <person name="Danks G."/>
            <person name="Poulain J."/>
            <person name="Campsteijn C."/>
            <person name="Adamski M."/>
            <person name="Cross I."/>
            <person name="Yadetie F."/>
            <person name="Muffato M."/>
            <person name="Louis A."/>
            <person name="Butcher S."/>
            <person name="Tsagkogeorga G."/>
            <person name="Konrad A."/>
            <person name="Singh S."/>
            <person name="Jensen M.F."/>
            <person name="Cong E.H."/>
            <person name="Eikeseth-Otteraa H."/>
            <person name="Noel B."/>
            <person name="Anthouard V."/>
            <person name="Porcel B.M."/>
            <person name="Kachouri-Lafond R."/>
            <person name="Nishino A."/>
            <person name="Ugolini M."/>
            <person name="Chourrout P."/>
            <person name="Nishida H."/>
            <person name="Aasland R."/>
            <person name="Huzurbazar S."/>
            <person name="Westhof E."/>
            <person name="Delsuc F."/>
            <person name="Lehrach H."/>
            <person name="Reinhardt R."/>
            <person name="Weissenbach J."/>
            <person name="Roy S.W."/>
            <person name="Artiguenave F."/>
            <person name="Postlethwait J.H."/>
            <person name="Manak J.R."/>
            <person name="Thompson E.M."/>
            <person name="Jaillon O."/>
            <person name="Du Pasquier L."/>
            <person name="Boudinot P."/>
            <person name="Liberles D.A."/>
            <person name="Volff J.N."/>
            <person name="Philippe H."/>
            <person name="Lenhard B."/>
            <person name="Roest Crollius H."/>
            <person name="Wincker P."/>
            <person name="Chourrout D."/>
        </authorList>
    </citation>
    <scope>NUCLEOTIDE SEQUENCE [LARGE SCALE GENOMIC DNA]</scope>
</reference>
<comment type="pathway">
    <text evidence="1">Protein modification; peptidyl-diphthamide biosynthesis.</text>
</comment>
<dbReference type="Gene3D" id="2.130.10.10">
    <property type="entry name" value="YVTN repeat-like/Quinoprotein amine dehydrogenase"/>
    <property type="match status" value="1"/>
</dbReference>
<organism evidence="9">
    <name type="scientific">Oikopleura dioica</name>
    <name type="common">Tunicate</name>
    <dbReference type="NCBI Taxonomy" id="34765"/>
    <lineage>
        <taxon>Eukaryota</taxon>
        <taxon>Metazoa</taxon>
        <taxon>Chordata</taxon>
        <taxon>Tunicata</taxon>
        <taxon>Appendicularia</taxon>
        <taxon>Copelata</taxon>
        <taxon>Oikopleuridae</taxon>
        <taxon>Oikopleura</taxon>
    </lineage>
</organism>
<keyword evidence="4" id="KW-0378">Hydrolase</keyword>
<dbReference type="GO" id="GO:0017183">
    <property type="term" value="P:protein histidyl modification to diphthamide"/>
    <property type="evidence" value="ECO:0007669"/>
    <property type="project" value="TreeGrafter"/>
</dbReference>
<dbReference type="PANTHER" id="PTHR46042">
    <property type="entry name" value="DIPHTHINE METHYLTRANSFERASE"/>
    <property type="match status" value="1"/>
</dbReference>
<dbReference type="InterPro" id="IPR001680">
    <property type="entry name" value="WD40_rpt"/>
</dbReference>
<dbReference type="OrthoDB" id="1930760at2759"/>
<sequence>MSESDESKSLSWKQTDLIEAEMPACSVEWLSDQELLAVGCYELVDGETSERKGKIEFYSIDEHGKYKKEHDLQCAAILDMKYDLATSKLYAVDSNGFISIINKEKKIEKSFQTTQGLCLSLGIKETSVAVSSSVGSISIVDKQTLEETGWMGVHDDAEAWIVALGPNETMFTGGDDSTFCLWDLKSHETIVRKKFMCGQTSCEWSPINENIIAQGGYDDTIRLWDTRNWRSPLDEQHLGGGVWRTRWNKDGTHLVVPCMYENCRLIQVDSSNKIKELEKSDCHSSISYGGCWIQEKSLISTCSFYDKKVALWSFS</sequence>
<gene>
    <name evidence="9" type="ORF">GSOID_T00005285001</name>
</gene>
<evidence type="ECO:0000313" key="9">
    <source>
        <dbReference type="EMBL" id="CBY08699.1"/>
    </source>
</evidence>
<evidence type="ECO:0000256" key="4">
    <source>
        <dbReference type="ARBA" id="ARBA00022801"/>
    </source>
</evidence>